<comment type="caution">
    <text evidence="1">The sequence shown here is derived from an EMBL/GenBank/DDBJ whole genome shotgun (WGS) entry which is preliminary data.</text>
</comment>
<reference evidence="1" key="1">
    <citation type="submission" date="2021-03" db="EMBL/GenBank/DDBJ databases">
        <authorList>
            <person name="Tran Van P."/>
        </authorList>
    </citation>
    <scope>NUCLEOTIDE SEQUENCE</scope>
</reference>
<evidence type="ECO:0000313" key="2">
    <source>
        <dbReference type="Proteomes" id="UP001153148"/>
    </source>
</evidence>
<dbReference type="EMBL" id="CAJPIN010022670">
    <property type="protein sequence ID" value="CAG2062839.1"/>
    <property type="molecule type" value="Genomic_DNA"/>
</dbReference>
<gene>
    <name evidence="1" type="ORF">TPAB3V08_LOCUS9787</name>
</gene>
<sequence>MHLINGEAQEEVDNFLSLEHVFEDFGPLVVKFHELSKEIPCKSSHVVTMGMYEMHREDLIRTMVSQAVSLRDQVLTRMALDYQNLCK</sequence>
<accession>A0ABN7P4P8</accession>
<protein>
    <submittedName>
        <fullName evidence="1">Uncharacterized protein</fullName>
    </submittedName>
</protein>
<dbReference type="Proteomes" id="UP001153148">
    <property type="component" value="Unassembled WGS sequence"/>
</dbReference>
<organism evidence="1 2">
    <name type="scientific">Timema podura</name>
    <name type="common">Walking stick</name>
    <dbReference type="NCBI Taxonomy" id="61482"/>
    <lineage>
        <taxon>Eukaryota</taxon>
        <taxon>Metazoa</taxon>
        <taxon>Ecdysozoa</taxon>
        <taxon>Arthropoda</taxon>
        <taxon>Hexapoda</taxon>
        <taxon>Insecta</taxon>
        <taxon>Pterygota</taxon>
        <taxon>Neoptera</taxon>
        <taxon>Polyneoptera</taxon>
        <taxon>Phasmatodea</taxon>
        <taxon>Timematodea</taxon>
        <taxon>Timematoidea</taxon>
        <taxon>Timematidae</taxon>
        <taxon>Timema</taxon>
    </lineage>
</organism>
<keyword evidence="2" id="KW-1185">Reference proteome</keyword>
<evidence type="ECO:0000313" key="1">
    <source>
        <dbReference type="EMBL" id="CAG2062839.1"/>
    </source>
</evidence>
<name>A0ABN7P4P8_TIMPD</name>
<proteinExistence type="predicted"/>
<feature type="non-terminal residue" evidence="1">
    <location>
        <position position="87"/>
    </location>
</feature>